<protein>
    <submittedName>
        <fullName evidence="1">Uncharacterized protein</fullName>
    </submittedName>
</protein>
<reference evidence="1" key="1">
    <citation type="submission" date="2018-07" db="EMBL/GenBank/DDBJ databases">
        <authorList>
            <person name="Quirk P.G."/>
            <person name="Krulwich T.A."/>
        </authorList>
    </citation>
    <scope>NUCLEOTIDE SEQUENCE</scope>
</reference>
<sequence length="112" mass="12588">MRPCHPRYHRRLPWRLARHGRPRVRFGSMGRGSLIGSAGIPRLIEVPGLSPTASSEFNPDGLMRSPQHVLQLDWIIRSWSRINLIISFDATGTNRPSSAFVSSRVISSNGSW</sequence>
<gene>
    <name evidence="1" type="ORF">DF3PB_30041</name>
</gene>
<dbReference type="AlphaFoldDB" id="A0A380TEM2"/>
<organism evidence="1">
    <name type="scientific">metagenome</name>
    <dbReference type="NCBI Taxonomy" id="256318"/>
    <lineage>
        <taxon>unclassified sequences</taxon>
        <taxon>metagenomes</taxon>
    </lineage>
</organism>
<dbReference type="EMBL" id="UIDG01000223">
    <property type="protein sequence ID" value="SUS06588.1"/>
    <property type="molecule type" value="Genomic_DNA"/>
</dbReference>
<name>A0A380TEM2_9ZZZZ</name>
<evidence type="ECO:0000313" key="1">
    <source>
        <dbReference type="EMBL" id="SUS06588.1"/>
    </source>
</evidence>
<accession>A0A380TEM2</accession>
<proteinExistence type="predicted"/>